<keyword evidence="1" id="KW-0732">Signal</keyword>
<feature type="signal peptide" evidence="1">
    <location>
        <begin position="1"/>
        <end position="22"/>
    </location>
</feature>
<accession>A0A2T0XT43</accession>
<dbReference type="STRING" id="1168289.GCA_000259075_01581"/>
<dbReference type="NCBIfam" id="TIGR04131">
    <property type="entry name" value="Bac_Flav_CTERM"/>
    <property type="match status" value="1"/>
</dbReference>
<evidence type="ECO:0000313" key="2">
    <source>
        <dbReference type="EMBL" id="RCW39491.1"/>
    </source>
</evidence>
<evidence type="ECO:0000256" key="1">
    <source>
        <dbReference type="SAM" id="SignalP"/>
    </source>
</evidence>
<feature type="chain" id="PRO_5030056727" evidence="1">
    <location>
        <begin position="23"/>
        <end position="739"/>
    </location>
</feature>
<dbReference type="Pfam" id="PF13585">
    <property type="entry name" value="CHU_C"/>
    <property type="match status" value="1"/>
</dbReference>
<organism evidence="2 3">
    <name type="scientific">Marinilabilia salmonicolor</name>
    <dbReference type="NCBI Taxonomy" id="989"/>
    <lineage>
        <taxon>Bacteria</taxon>
        <taxon>Pseudomonadati</taxon>
        <taxon>Bacteroidota</taxon>
        <taxon>Bacteroidia</taxon>
        <taxon>Marinilabiliales</taxon>
        <taxon>Marinilabiliaceae</taxon>
        <taxon>Marinilabilia</taxon>
    </lineage>
</organism>
<dbReference type="OrthoDB" id="5726170at2"/>
<evidence type="ECO:0000313" key="3">
    <source>
        <dbReference type="Proteomes" id="UP000252733"/>
    </source>
</evidence>
<gene>
    <name evidence="2" type="ORF">DFO77_101262</name>
</gene>
<keyword evidence="3" id="KW-1185">Reference proteome</keyword>
<dbReference type="Gene3D" id="2.60.40.10">
    <property type="entry name" value="Immunoglobulins"/>
    <property type="match status" value="1"/>
</dbReference>
<dbReference type="EMBL" id="QPIZ01000001">
    <property type="protein sequence ID" value="RCW39491.1"/>
    <property type="molecule type" value="Genomic_DNA"/>
</dbReference>
<dbReference type="Proteomes" id="UP000252733">
    <property type="component" value="Unassembled WGS sequence"/>
</dbReference>
<protein>
    <submittedName>
        <fullName evidence="2">Gliding motility-associated-like protein</fullName>
    </submittedName>
</protein>
<dbReference type="InterPro" id="IPR026341">
    <property type="entry name" value="T9SS_type_B"/>
</dbReference>
<dbReference type="AlphaFoldDB" id="A0A2T0XT43"/>
<sequence length="739" mass="79884">MDKLKILIASFIFLSLSPGAYSQTEIDARIISGNIDVCDNESATIELAIQFTGVTPFKYKIRLSPNAITTSEDYVYTTDIDENNILYLTKTISLSIPEGQASESFQIQVTEMSKDDITWTDTTDPGVTFTNWKLPVPGAGDDIDSCGLTAVLSGVPDPISSDYYWETPAQGTLSDPAATNSHYSLSSPGTYSLTFTQNNGACMAQDEVQVIFRGSPSASISTSSEVCGTAPQEATLQLSFTGEENPSASTPWSFAVTDDESQTIEGTATTVEHNEQVSVQGETTYSLLWVKDYNGCLAKPEDIAGTATIENLKPTTNAGDDFLACGLSSELAAISDKGTGTWTSEHPEVSLSAINDPNSGVNVTEQGTYTLTWTENNNGCENSDQVEIQFKELPSISFEEENAHICQGDEVSFAFTITGNNGPWTLNYSLDEEPQTIDYQDASFSFSASPNQSTTIQMTSLTDQFGCETILTSELSVLVDQMPAPNAGNDKAVCGKEVQLEAQMSPVAQFGEWQVPTGDILNNETSEPKATYQSTDFGSVTLTWLETNGLCTATDEVTIRFDEEPDAYAGEDITLYNQYETILHAGQPVSSTDEWTGEWYISSGPGSIANPGAKDATISGLKHGEVEILWTVTNGACPPASDAIAITVKGLTYHTGISPNGDGVNDSFYIKGAHTIPRNELLIFDQSGKVVFQQNDLEEGNLWDGRDSDGNPLENGIYYFIFRGDGIDPVKDYIVIKRN</sequence>
<dbReference type="InterPro" id="IPR013783">
    <property type="entry name" value="Ig-like_fold"/>
</dbReference>
<comment type="caution">
    <text evidence="2">The sequence shown here is derived from an EMBL/GenBank/DDBJ whole genome shotgun (WGS) entry which is preliminary data.</text>
</comment>
<name>A0A2T0XT43_9BACT</name>
<proteinExistence type="predicted"/>
<dbReference type="RefSeq" id="WP_106151365.1">
    <property type="nucleotide sequence ID" value="NZ_PVTS01000001.1"/>
</dbReference>
<reference evidence="2 3" key="1">
    <citation type="submission" date="2018-07" db="EMBL/GenBank/DDBJ databases">
        <title>Freshwater and sediment microbial communities from various areas in North America, analyzing microbe dynamics in response to fracking.</title>
        <authorList>
            <person name="Lamendella R."/>
        </authorList>
    </citation>
    <scope>NUCLEOTIDE SEQUENCE [LARGE SCALE GENOMIC DNA]</scope>
    <source>
        <strain evidence="2 3">160A</strain>
    </source>
</reference>